<keyword evidence="16" id="KW-1185">Reference proteome</keyword>
<dbReference type="InterPro" id="IPR011102">
    <property type="entry name" value="Sig_transdc_His_kinase_HWE"/>
</dbReference>
<sequence>MVPERARRMIVEDNFELAPCGLAVLSPGGVVLKANRAFCRWIGCAEPKRVRGRNFADLIEGEGAAFFAELAVALARAPELDDVFVLLRGESGQVRPAYVNFVLRRDEAGAPASIHIAATRGESRAFHEAELERGKRAAEQLAAIVSTSADAIVSVDPQGRVLNANRAFSEIFQYEPAEIAGANLADLIVPEECRADYEGKLASAALGATKAQIVRRRRKDGAVLDLSLSTAPIRDDSGDLAAVSMIYRDIAPLTRAAEHIEFLLREVNHRSKNLLAVVQAVARQTARLSADPDAFIDRFMSRLSAIGCSHDLLVSRDWRGVRIADLTRNQFSQLDDQARERIEISGDLLEINPRAAESYGLALHELSTNAVKHGALSAPAGKVDLSFHLDRDGKFYTLSWSESGGPPVTAPERSGFGGTVLTRMAPLAIQGESVLDFTPEGLRYRLSAPVAEIVMG</sequence>
<evidence type="ECO:0000259" key="13">
    <source>
        <dbReference type="PROSITE" id="PS50112"/>
    </source>
</evidence>
<protein>
    <recommendedName>
        <fullName evidence="3">Blue-light-activated histidine kinase</fullName>
        <ecNumber evidence="2">2.7.13.3</ecNumber>
    </recommendedName>
</protein>
<keyword evidence="12" id="KW-0843">Virulence</keyword>
<evidence type="ECO:0000256" key="2">
    <source>
        <dbReference type="ARBA" id="ARBA00012438"/>
    </source>
</evidence>
<dbReference type="InterPro" id="IPR035965">
    <property type="entry name" value="PAS-like_dom_sf"/>
</dbReference>
<dbReference type="PANTHER" id="PTHR41523:SF8">
    <property type="entry name" value="ETHYLENE RESPONSE SENSOR PROTEIN"/>
    <property type="match status" value="1"/>
</dbReference>
<accession>A0ABS9Z4N5</accession>
<evidence type="ECO:0000256" key="6">
    <source>
        <dbReference type="ARBA" id="ARBA00022643"/>
    </source>
</evidence>
<dbReference type="Gene3D" id="3.30.450.20">
    <property type="entry name" value="PAS domain"/>
    <property type="match status" value="2"/>
</dbReference>
<evidence type="ECO:0000256" key="8">
    <source>
        <dbReference type="ARBA" id="ARBA00022737"/>
    </source>
</evidence>
<evidence type="ECO:0000313" key="16">
    <source>
        <dbReference type="Proteomes" id="UP001139104"/>
    </source>
</evidence>
<dbReference type="Gene3D" id="3.30.565.10">
    <property type="entry name" value="Histidine kinase-like ATPase, C-terminal domain"/>
    <property type="match status" value="1"/>
</dbReference>
<reference evidence="15" key="1">
    <citation type="journal article" date="2022" name="ISME J.">
        <title>Identification of active gaseous-alkane degraders at natural gas seeps.</title>
        <authorList>
            <person name="Farhan Ul Haque M."/>
            <person name="Hernandez M."/>
            <person name="Crombie A.T."/>
            <person name="Murrell J.C."/>
        </authorList>
    </citation>
    <scope>NUCLEOTIDE SEQUENCE</scope>
    <source>
        <strain evidence="15">PC2</strain>
    </source>
</reference>
<keyword evidence="6" id="KW-0288">FMN</keyword>
<evidence type="ECO:0000256" key="4">
    <source>
        <dbReference type="ARBA" id="ARBA00022553"/>
    </source>
</evidence>
<keyword evidence="11" id="KW-0067">ATP-binding</keyword>
<dbReference type="SUPFAM" id="SSF55785">
    <property type="entry name" value="PYP-like sensor domain (PAS domain)"/>
    <property type="match status" value="2"/>
</dbReference>
<name>A0ABS9Z4N5_9HYPH</name>
<dbReference type="Proteomes" id="UP001139104">
    <property type="component" value="Unassembled WGS sequence"/>
</dbReference>
<evidence type="ECO:0000256" key="1">
    <source>
        <dbReference type="ARBA" id="ARBA00000085"/>
    </source>
</evidence>
<evidence type="ECO:0000256" key="5">
    <source>
        <dbReference type="ARBA" id="ARBA00022630"/>
    </source>
</evidence>
<keyword evidence="4" id="KW-0597">Phosphoprotein</keyword>
<dbReference type="PROSITE" id="PS50112">
    <property type="entry name" value="PAS"/>
    <property type="match status" value="1"/>
</dbReference>
<dbReference type="InterPro" id="IPR036890">
    <property type="entry name" value="HATPase_C_sf"/>
</dbReference>
<dbReference type="CDD" id="cd00130">
    <property type="entry name" value="PAS"/>
    <property type="match status" value="2"/>
</dbReference>
<evidence type="ECO:0000259" key="14">
    <source>
        <dbReference type="PROSITE" id="PS50113"/>
    </source>
</evidence>
<dbReference type="PROSITE" id="PS50113">
    <property type="entry name" value="PAC"/>
    <property type="match status" value="1"/>
</dbReference>
<keyword evidence="5" id="KW-0285">Flavoprotein</keyword>
<evidence type="ECO:0000256" key="7">
    <source>
        <dbReference type="ARBA" id="ARBA00022679"/>
    </source>
</evidence>
<dbReference type="PANTHER" id="PTHR41523">
    <property type="entry name" value="TWO-COMPONENT SYSTEM SENSOR PROTEIN"/>
    <property type="match status" value="1"/>
</dbReference>
<dbReference type="InterPro" id="IPR013656">
    <property type="entry name" value="PAS_4"/>
</dbReference>
<feature type="domain" description="PAS" evidence="13">
    <location>
        <begin position="137"/>
        <end position="192"/>
    </location>
</feature>
<organism evidence="15 16">
    <name type="scientific">Candidatus Rhodoblastus alkanivorans</name>
    <dbReference type="NCBI Taxonomy" id="2954117"/>
    <lineage>
        <taxon>Bacteria</taxon>
        <taxon>Pseudomonadati</taxon>
        <taxon>Pseudomonadota</taxon>
        <taxon>Alphaproteobacteria</taxon>
        <taxon>Hyphomicrobiales</taxon>
        <taxon>Rhodoblastaceae</taxon>
        <taxon>Rhodoblastus</taxon>
    </lineage>
</organism>
<keyword evidence="8" id="KW-0677">Repeat</keyword>
<evidence type="ECO:0000256" key="3">
    <source>
        <dbReference type="ARBA" id="ARBA00021740"/>
    </source>
</evidence>
<dbReference type="RefSeq" id="WP_243066354.1">
    <property type="nucleotide sequence ID" value="NZ_JAIVFK010000034.1"/>
</dbReference>
<evidence type="ECO:0000256" key="10">
    <source>
        <dbReference type="ARBA" id="ARBA00022777"/>
    </source>
</evidence>
<proteinExistence type="predicted"/>
<comment type="caution">
    <text evidence="15">The sequence shown here is derived from an EMBL/GenBank/DDBJ whole genome shotgun (WGS) entry which is preliminary data.</text>
</comment>
<evidence type="ECO:0000313" key="15">
    <source>
        <dbReference type="EMBL" id="MCI4682335.1"/>
    </source>
</evidence>
<gene>
    <name evidence="15" type="ORF">K2U94_06110</name>
</gene>
<dbReference type="InterPro" id="IPR000014">
    <property type="entry name" value="PAS"/>
</dbReference>
<dbReference type="EMBL" id="JAIVFP010000001">
    <property type="protein sequence ID" value="MCI4682335.1"/>
    <property type="molecule type" value="Genomic_DNA"/>
</dbReference>
<keyword evidence="7" id="KW-0808">Transferase</keyword>
<keyword evidence="9" id="KW-0547">Nucleotide-binding</keyword>
<dbReference type="EC" id="2.7.13.3" evidence="2"/>
<dbReference type="NCBIfam" id="TIGR00229">
    <property type="entry name" value="sensory_box"/>
    <property type="match status" value="1"/>
</dbReference>
<evidence type="ECO:0000256" key="9">
    <source>
        <dbReference type="ARBA" id="ARBA00022741"/>
    </source>
</evidence>
<dbReference type="Pfam" id="PF07536">
    <property type="entry name" value="HWE_HK"/>
    <property type="match status" value="1"/>
</dbReference>
<feature type="domain" description="PAC" evidence="14">
    <location>
        <begin position="207"/>
        <end position="262"/>
    </location>
</feature>
<evidence type="ECO:0000256" key="12">
    <source>
        <dbReference type="ARBA" id="ARBA00023026"/>
    </source>
</evidence>
<keyword evidence="10" id="KW-0418">Kinase</keyword>
<comment type="catalytic activity">
    <reaction evidence="1">
        <text>ATP + protein L-histidine = ADP + protein N-phospho-L-histidine.</text>
        <dbReference type="EC" id="2.7.13.3"/>
    </reaction>
</comment>
<dbReference type="SMART" id="SM00091">
    <property type="entry name" value="PAS"/>
    <property type="match status" value="2"/>
</dbReference>
<dbReference type="Pfam" id="PF08448">
    <property type="entry name" value="PAS_4"/>
    <property type="match status" value="2"/>
</dbReference>
<dbReference type="SMART" id="SM00911">
    <property type="entry name" value="HWE_HK"/>
    <property type="match status" value="1"/>
</dbReference>
<dbReference type="InterPro" id="IPR000700">
    <property type="entry name" value="PAS-assoc_C"/>
</dbReference>
<evidence type="ECO:0000256" key="11">
    <source>
        <dbReference type="ARBA" id="ARBA00022840"/>
    </source>
</evidence>